<name>A0A4P6DC66_RHOPR</name>
<dbReference type="AlphaFoldDB" id="A0A4P6DC66"/>
<proteinExistence type="predicted"/>
<sequence>MKRTKLTPSKSVSTLTKLTTTPVSRGRDNPDATDENRKPLSTPRSAKPMSHTYKLTKTKSTCHLSNKGNEEDTKQGTYTSRTPLTSASRLNRANVQSSTKTPSTPKRGAAGQRTPTKLRTTPIKAKHSLLVEFR</sequence>
<organism evidence="2">
    <name type="scientific">Rhodnius prolixus</name>
    <name type="common">Triatomid bug</name>
    <dbReference type="NCBI Taxonomy" id="13249"/>
    <lineage>
        <taxon>Eukaryota</taxon>
        <taxon>Metazoa</taxon>
        <taxon>Ecdysozoa</taxon>
        <taxon>Arthropoda</taxon>
        <taxon>Hexapoda</taxon>
        <taxon>Insecta</taxon>
        <taxon>Pterygota</taxon>
        <taxon>Neoptera</taxon>
        <taxon>Paraneoptera</taxon>
        <taxon>Hemiptera</taxon>
        <taxon>Heteroptera</taxon>
        <taxon>Panheteroptera</taxon>
        <taxon>Cimicomorpha</taxon>
        <taxon>Reduviidae</taxon>
        <taxon>Triatominae</taxon>
        <taxon>Rhodnius</taxon>
    </lineage>
</organism>
<evidence type="ECO:0000256" key="1">
    <source>
        <dbReference type="SAM" id="MobiDB-lite"/>
    </source>
</evidence>
<feature type="region of interest" description="Disordered" evidence="1">
    <location>
        <begin position="1"/>
        <end position="119"/>
    </location>
</feature>
<dbReference type="EMBL" id="GHKJ01001100">
    <property type="protein sequence ID" value="MOY46130.1"/>
    <property type="molecule type" value="Transcribed_RNA"/>
</dbReference>
<accession>A0A4P6DC66</accession>
<feature type="compositionally biased region" description="Low complexity" evidence="1">
    <location>
        <begin position="1"/>
        <end position="24"/>
    </location>
</feature>
<feature type="compositionally biased region" description="Basic and acidic residues" evidence="1">
    <location>
        <begin position="25"/>
        <end position="38"/>
    </location>
</feature>
<protein>
    <submittedName>
        <fullName evidence="2">Uncharacterized protein</fullName>
    </submittedName>
</protein>
<reference evidence="2" key="1">
    <citation type="submission" date="2019-04" db="EMBL/GenBank/DDBJ databases">
        <title>Analysis of the testis transcriptome of the Chagas disease vector Rhodnius prolixus.</title>
        <authorList>
            <person name="Cesar J."/>
            <person name="Ribeiro J.M."/>
            <person name="Pereira M.H."/>
            <person name="Araujo R.N."/>
            <person name="Gontijo N.F."/>
            <person name="Pessoa G."/>
            <person name="Sant'Anna M.V."/>
            <person name="Sorgine M.H."/>
            <person name="Majerowicz D."/>
            <person name="Carvalho A.B."/>
            <person name="Braz G."/>
            <person name="Mesquita R."/>
            <person name="Lagerblad P.O."/>
            <person name="Koerich L.B."/>
        </authorList>
    </citation>
    <scope>NUCLEOTIDE SEQUENCE</scope>
</reference>
<evidence type="ECO:0000313" key="2">
    <source>
        <dbReference type="EMBL" id="MOY46130.1"/>
    </source>
</evidence>
<feature type="compositionally biased region" description="Polar residues" evidence="1">
    <location>
        <begin position="53"/>
        <end position="67"/>
    </location>
</feature>
<feature type="compositionally biased region" description="Polar residues" evidence="1">
    <location>
        <begin position="75"/>
        <end position="104"/>
    </location>
</feature>